<dbReference type="AlphaFoldDB" id="A0A6M0Q972"/>
<dbReference type="EMBL" id="JAAIWM010000003">
    <property type="protein sequence ID" value="NEY72070.1"/>
    <property type="molecule type" value="Genomic_DNA"/>
</dbReference>
<sequence>MTIIFIVAAIVGLFFLTSSYLNRNWVLYTTTFGYQNYFQVINRLQSAGIIYKTKTPLGAYRNRDTFEDYTQYDIYIKKEDQGRALQ</sequence>
<evidence type="ECO:0000313" key="1">
    <source>
        <dbReference type="EMBL" id="NEY72070.1"/>
    </source>
</evidence>
<keyword evidence="2" id="KW-1185">Reference proteome</keyword>
<organism evidence="1 2">
    <name type="scientific">Bacillus mesophilus</name>
    <dbReference type="NCBI Taxonomy" id="1808955"/>
    <lineage>
        <taxon>Bacteria</taxon>
        <taxon>Bacillati</taxon>
        <taxon>Bacillota</taxon>
        <taxon>Bacilli</taxon>
        <taxon>Bacillales</taxon>
        <taxon>Bacillaceae</taxon>
        <taxon>Bacillus</taxon>
    </lineage>
</organism>
<evidence type="ECO:0000313" key="2">
    <source>
        <dbReference type="Proteomes" id="UP000481043"/>
    </source>
</evidence>
<reference evidence="1 2" key="1">
    <citation type="submission" date="2020-02" db="EMBL/GenBank/DDBJ databases">
        <title>Bacillus aquiflavi sp. nov., isolated from yellow water of strong flavor Chinese baijiu in Yibin region of China.</title>
        <authorList>
            <person name="Xie J."/>
        </authorList>
    </citation>
    <scope>NUCLEOTIDE SEQUENCE [LARGE SCALE GENOMIC DNA]</scope>
    <source>
        <strain evidence="1 2">SA4</strain>
    </source>
</reference>
<protein>
    <submittedName>
        <fullName evidence="1">Uncharacterized protein</fullName>
    </submittedName>
</protein>
<comment type="caution">
    <text evidence="1">The sequence shown here is derived from an EMBL/GenBank/DDBJ whole genome shotgun (WGS) entry which is preliminary data.</text>
</comment>
<proteinExistence type="predicted"/>
<gene>
    <name evidence="1" type="ORF">G4D63_10075</name>
</gene>
<dbReference type="Proteomes" id="UP000481043">
    <property type="component" value="Unassembled WGS sequence"/>
</dbReference>
<name>A0A6M0Q972_9BACI</name>
<accession>A0A6M0Q972</accession>
<dbReference type="RefSeq" id="WP_163179544.1">
    <property type="nucleotide sequence ID" value="NZ_JAAIWM010000003.1"/>
</dbReference>